<dbReference type="Proteomes" id="UP000283269">
    <property type="component" value="Unassembled WGS sequence"/>
</dbReference>
<evidence type="ECO:0000256" key="1">
    <source>
        <dbReference type="SAM" id="MobiDB-lite"/>
    </source>
</evidence>
<gene>
    <name evidence="2" type="ORF">CVT25_010312</name>
</gene>
<reference evidence="2 3" key="1">
    <citation type="journal article" date="2018" name="Evol. Lett.">
        <title>Horizontal gene cluster transfer increased hallucinogenic mushroom diversity.</title>
        <authorList>
            <person name="Reynolds H.T."/>
            <person name="Vijayakumar V."/>
            <person name="Gluck-Thaler E."/>
            <person name="Korotkin H.B."/>
            <person name="Matheny P.B."/>
            <person name="Slot J.C."/>
        </authorList>
    </citation>
    <scope>NUCLEOTIDE SEQUENCE [LARGE SCALE GENOMIC DNA]</scope>
    <source>
        <strain evidence="2 3">2631</strain>
    </source>
</reference>
<evidence type="ECO:0000313" key="3">
    <source>
        <dbReference type="Proteomes" id="UP000283269"/>
    </source>
</evidence>
<dbReference type="AlphaFoldDB" id="A0A409VNP8"/>
<evidence type="ECO:0000313" key="2">
    <source>
        <dbReference type="EMBL" id="PPQ67873.1"/>
    </source>
</evidence>
<feature type="compositionally biased region" description="Basic and acidic residues" evidence="1">
    <location>
        <begin position="105"/>
        <end position="115"/>
    </location>
</feature>
<proteinExistence type="predicted"/>
<name>A0A409VNP8_PSICY</name>
<feature type="region of interest" description="Disordered" evidence="1">
    <location>
        <begin position="81"/>
        <end position="159"/>
    </location>
</feature>
<dbReference type="OrthoDB" id="3268830at2759"/>
<feature type="compositionally biased region" description="Low complexity" evidence="1">
    <location>
        <begin position="132"/>
        <end position="151"/>
    </location>
</feature>
<organism evidence="2 3">
    <name type="scientific">Psilocybe cyanescens</name>
    <dbReference type="NCBI Taxonomy" id="93625"/>
    <lineage>
        <taxon>Eukaryota</taxon>
        <taxon>Fungi</taxon>
        <taxon>Dikarya</taxon>
        <taxon>Basidiomycota</taxon>
        <taxon>Agaricomycotina</taxon>
        <taxon>Agaricomycetes</taxon>
        <taxon>Agaricomycetidae</taxon>
        <taxon>Agaricales</taxon>
        <taxon>Agaricineae</taxon>
        <taxon>Strophariaceae</taxon>
        <taxon>Psilocybe</taxon>
    </lineage>
</organism>
<comment type="caution">
    <text evidence="2">The sequence shown here is derived from an EMBL/GenBank/DDBJ whole genome shotgun (WGS) entry which is preliminary data.</text>
</comment>
<protein>
    <submittedName>
        <fullName evidence="2">Uncharacterized protein</fullName>
    </submittedName>
</protein>
<sequence length="267" mass="30272">MASSRLPTLFPLSILTMNTVKTPAERTREKALLSDPLANLLSPSCVECKQCKKKIKLSSKSAYDTFHWRNHRARCLKMIKKKMKATPSRRTVSSPLKAASTTKTSTKDPEPEPRRMQTPPLIDISDSEEDSINSPAIQSPQSPQSPQLRSSPSPPPFSIYLGQSRMASTLDDYILRSHPECTQQTRALSYHWQNWSWSQLKEPHFTSPPYSHPNDAYVNGDQEDEYEYRHHRGMLQHLPRPGGPGRVVADLRDQEAAHALSMLSRSR</sequence>
<dbReference type="InParanoid" id="A0A409VNP8"/>
<keyword evidence="3" id="KW-1185">Reference proteome</keyword>
<dbReference type="EMBL" id="NHYD01003968">
    <property type="protein sequence ID" value="PPQ67873.1"/>
    <property type="molecule type" value="Genomic_DNA"/>
</dbReference>
<accession>A0A409VNP8</accession>